<evidence type="ECO:0000313" key="3">
    <source>
        <dbReference type="Proteomes" id="UP000239709"/>
    </source>
</evidence>
<dbReference type="Proteomes" id="UP000239709">
    <property type="component" value="Chromosome"/>
</dbReference>
<organism evidence="2 3">
    <name type="scientific">Ottowia oryzae</name>
    <dbReference type="NCBI Taxonomy" id="2109914"/>
    <lineage>
        <taxon>Bacteria</taxon>
        <taxon>Pseudomonadati</taxon>
        <taxon>Pseudomonadota</taxon>
        <taxon>Betaproteobacteria</taxon>
        <taxon>Burkholderiales</taxon>
        <taxon>Comamonadaceae</taxon>
        <taxon>Ottowia</taxon>
    </lineage>
</organism>
<dbReference type="Pfam" id="PF09694">
    <property type="entry name" value="Gcw_chp"/>
    <property type="match status" value="1"/>
</dbReference>
<keyword evidence="3" id="KW-1185">Reference proteome</keyword>
<gene>
    <name evidence="2" type="ORF">C6570_01410</name>
</gene>
<protein>
    <submittedName>
        <fullName evidence="2">Uncharacterized protein</fullName>
    </submittedName>
</protein>
<dbReference type="RefSeq" id="WP_106701386.1">
    <property type="nucleotide sequence ID" value="NZ_CP027666.1"/>
</dbReference>
<dbReference type="AlphaFoldDB" id="A0A2S0MB90"/>
<name>A0A2S0MB90_9BURK</name>
<keyword evidence="1" id="KW-0732">Signal</keyword>
<dbReference type="OrthoDB" id="9793561at2"/>
<reference evidence="2 3" key="1">
    <citation type="submission" date="2018-03" db="EMBL/GenBank/DDBJ databases">
        <title>Genome sequencing of Ottowia sp.</title>
        <authorList>
            <person name="Kim S.-J."/>
            <person name="Heo J."/>
            <person name="Kwon S.-W."/>
        </authorList>
    </citation>
    <scope>NUCLEOTIDE SEQUENCE [LARGE SCALE GENOMIC DNA]</scope>
    <source>
        <strain evidence="2 3">KADR8-3</strain>
    </source>
</reference>
<dbReference type="KEGG" id="otk:C6570_01410"/>
<proteinExistence type="predicted"/>
<evidence type="ECO:0000313" key="2">
    <source>
        <dbReference type="EMBL" id="AVO33061.1"/>
    </source>
</evidence>
<feature type="chain" id="PRO_5015676634" evidence="1">
    <location>
        <begin position="27"/>
        <end position="264"/>
    </location>
</feature>
<feature type="signal peptide" evidence="1">
    <location>
        <begin position="1"/>
        <end position="26"/>
    </location>
</feature>
<dbReference type="InterPro" id="IPR010239">
    <property type="entry name" value="CHP02001"/>
</dbReference>
<evidence type="ECO:0000256" key="1">
    <source>
        <dbReference type="SAM" id="SignalP"/>
    </source>
</evidence>
<dbReference type="NCBIfam" id="TIGR02001">
    <property type="entry name" value="gcw_chp"/>
    <property type="match status" value="1"/>
</dbReference>
<dbReference type="EMBL" id="CP027666">
    <property type="protein sequence ID" value="AVO33061.1"/>
    <property type="molecule type" value="Genomic_DNA"/>
</dbReference>
<accession>A0A2S0MB90</accession>
<sequence length="264" mass="28228">MKPVHARISSIAFAAAALALSTHAQAQTAPADAAAPAPAAAPAAEPTPEHSFSFNVGLTSDYRYRGITQSRFKPAVSAGADYAHSSGLYVGTWLTTIKWVKDAGGDAPLEWDVYGGYKGTAGPLGYDVGFLRYNYPSHKLAVSPNTTEIYGALTWNVLTLKYSHSLTNLFGFSDSKNSGYLDLTANFDLGDGWSVAPHVGRQWIRHNSPYSYTDYSVTVNKDFGKGFVASVAVVGTDAKKDLYTTPSGRFSGRTGVVASLKYSF</sequence>